<dbReference type="AlphaFoldDB" id="A0A644UI38"/>
<keyword evidence="5 7" id="KW-0472">Membrane</keyword>
<evidence type="ECO:0000259" key="8">
    <source>
        <dbReference type="Pfam" id="PF02706"/>
    </source>
</evidence>
<keyword evidence="4 7" id="KW-1133">Transmembrane helix</keyword>
<evidence type="ECO:0000256" key="4">
    <source>
        <dbReference type="ARBA" id="ARBA00022989"/>
    </source>
</evidence>
<dbReference type="GO" id="GO:0005886">
    <property type="term" value="C:plasma membrane"/>
    <property type="evidence" value="ECO:0007669"/>
    <property type="project" value="UniProtKB-SubCell"/>
</dbReference>
<feature type="transmembrane region" description="Helical" evidence="7">
    <location>
        <begin position="296"/>
        <end position="317"/>
    </location>
</feature>
<feature type="domain" description="Polysaccharide chain length determinant N-terminal" evidence="8">
    <location>
        <begin position="16"/>
        <end position="90"/>
    </location>
</feature>
<keyword evidence="6" id="KW-0175">Coiled coil</keyword>
<keyword evidence="3 7" id="KW-0812">Transmembrane</keyword>
<keyword evidence="2" id="KW-1003">Cell membrane</keyword>
<dbReference type="InterPro" id="IPR003856">
    <property type="entry name" value="LPS_length_determ_N"/>
</dbReference>
<evidence type="ECO:0000256" key="5">
    <source>
        <dbReference type="ARBA" id="ARBA00023136"/>
    </source>
</evidence>
<dbReference type="PANTHER" id="PTHR32309:SF13">
    <property type="entry name" value="FERRIC ENTEROBACTIN TRANSPORT PROTEIN FEPE"/>
    <property type="match status" value="1"/>
</dbReference>
<organism evidence="9">
    <name type="scientific">bioreactor metagenome</name>
    <dbReference type="NCBI Taxonomy" id="1076179"/>
    <lineage>
        <taxon>unclassified sequences</taxon>
        <taxon>metagenomes</taxon>
        <taxon>ecological metagenomes</taxon>
    </lineage>
</organism>
<accession>A0A644UI38</accession>
<evidence type="ECO:0000256" key="2">
    <source>
        <dbReference type="ARBA" id="ARBA00022475"/>
    </source>
</evidence>
<evidence type="ECO:0000256" key="3">
    <source>
        <dbReference type="ARBA" id="ARBA00022692"/>
    </source>
</evidence>
<comment type="caution">
    <text evidence="9">The sequence shown here is derived from an EMBL/GenBank/DDBJ whole genome shotgun (WGS) entry which is preliminary data.</text>
</comment>
<comment type="subcellular location">
    <subcellularLocation>
        <location evidence="1">Cell membrane</location>
        <topology evidence="1">Multi-pass membrane protein</topology>
    </subcellularLocation>
</comment>
<evidence type="ECO:0000256" key="7">
    <source>
        <dbReference type="SAM" id="Phobius"/>
    </source>
</evidence>
<dbReference type="InterPro" id="IPR050445">
    <property type="entry name" value="Bact_polysacc_biosynth/exp"/>
</dbReference>
<sequence>MDNIRPTTENYFSNIHMMKIFFRWKWHLLSIAVVAALLAAVFSGSFFIKPKYKSYALVYPSNIAPYSDESESEQMLQWLQSQDIRDSIIRKFNLAEHYRIDSSYKYYQSTMQYLYNKNVKISKTQYESIEIVVMDTDPEVARDMVLAIIDFCNLKIRKIHRDKYAEVVSSMGRTLQEKKAQLDSVEKALADLRQNYELIDYEAQAREITRGFLRTVDGSNSTNINMKDVLRLKENFENKAGQMAILTQRRNDILRIYSEFELVYDRAVYDADKVFTFTNVVTPPVIADKKSSPVRWLIVLYSVAAALFFSIVVISVIENKRINQEMKDLINA</sequence>
<protein>
    <recommendedName>
        <fullName evidence="8">Polysaccharide chain length determinant N-terminal domain-containing protein</fullName>
    </recommendedName>
</protein>
<proteinExistence type="predicted"/>
<reference evidence="9" key="1">
    <citation type="submission" date="2019-08" db="EMBL/GenBank/DDBJ databases">
        <authorList>
            <person name="Kucharzyk K."/>
            <person name="Murdoch R.W."/>
            <person name="Higgins S."/>
            <person name="Loffler F."/>
        </authorList>
    </citation>
    <scope>NUCLEOTIDE SEQUENCE</scope>
</reference>
<evidence type="ECO:0000256" key="1">
    <source>
        <dbReference type="ARBA" id="ARBA00004651"/>
    </source>
</evidence>
<name>A0A644UI38_9ZZZZ</name>
<dbReference type="GO" id="GO:0004713">
    <property type="term" value="F:protein tyrosine kinase activity"/>
    <property type="evidence" value="ECO:0007669"/>
    <property type="project" value="TreeGrafter"/>
</dbReference>
<feature type="coiled-coil region" evidence="6">
    <location>
        <begin position="175"/>
        <end position="202"/>
    </location>
</feature>
<dbReference type="Gene3D" id="3.30.1890.10">
    <property type="entry name" value="FepE-like"/>
    <property type="match status" value="1"/>
</dbReference>
<dbReference type="PANTHER" id="PTHR32309">
    <property type="entry name" value="TYROSINE-PROTEIN KINASE"/>
    <property type="match status" value="1"/>
</dbReference>
<gene>
    <name evidence="9" type="ORF">SDC9_24419</name>
</gene>
<dbReference type="EMBL" id="VSSQ01000117">
    <property type="protein sequence ID" value="MPL78550.1"/>
    <property type="molecule type" value="Genomic_DNA"/>
</dbReference>
<evidence type="ECO:0000313" key="9">
    <source>
        <dbReference type="EMBL" id="MPL78550.1"/>
    </source>
</evidence>
<evidence type="ECO:0000256" key="6">
    <source>
        <dbReference type="SAM" id="Coils"/>
    </source>
</evidence>
<dbReference type="Pfam" id="PF02706">
    <property type="entry name" value="Wzz"/>
    <property type="match status" value="1"/>
</dbReference>